<keyword evidence="1" id="KW-0521">NADP</keyword>
<dbReference type="InterPro" id="IPR051609">
    <property type="entry name" value="NmrA/Isoflavone_reductase-like"/>
</dbReference>
<evidence type="ECO:0000256" key="1">
    <source>
        <dbReference type="ARBA" id="ARBA00022857"/>
    </source>
</evidence>
<evidence type="ECO:0000313" key="4">
    <source>
        <dbReference type="EMBL" id="CEO53265.1"/>
    </source>
</evidence>
<reference evidence="4" key="1">
    <citation type="submission" date="2015-01" db="EMBL/GenBank/DDBJ databases">
        <authorList>
            <person name="Durling Mikael"/>
        </authorList>
    </citation>
    <scope>NUCLEOTIDE SEQUENCE</scope>
</reference>
<dbReference type="PANTHER" id="PTHR47706">
    <property type="entry name" value="NMRA-LIKE FAMILY PROTEIN"/>
    <property type="match status" value="1"/>
</dbReference>
<dbReference type="GO" id="GO:0016491">
    <property type="term" value="F:oxidoreductase activity"/>
    <property type="evidence" value="ECO:0007669"/>
    <property type="project" value="UniProtKB-KW"/>
</dbReference>
<keyword evidence="2" id="KW-0560">Oxidoreductase</keyword>
<name>A0A0B7KED6_BIOOC</name>
<dbReference type="PANTHER" id="PTHR47706:SF1">
    <property type="entry name" value="CIPA-LIKE, PUTATIVE (AFU_ORTHOLOGUE AFUA_1G12460)-RELATED"/>
    <property type="match status" value="1"/>
</dbReference>
<dbReference type="EMBL" id="CDPU01000034">
    <property type="protein sequence ID" value="CEO53265.1"/>
    <property type="molecule type" value="Genomic_DNA"/>
</dbReference>
<gene>
    <name evidence="4" type="ORF">BN869_000009323_1</name>
</gene>
<evidence type="ECO:0000259" key="3">
    <source>
        <dbReference type="Pfam" id="PF05368"/>
    </source>
</evidence>
<dbReference type="AlphaFoldDB" id="A0A0B7KED6"/>
<evidence type="ECO:0000256" key="2">
    <source>
        <dbReference type="ARBA" id="ARBA00023002"/>
    </source>
</evidence>
<organism evidence="4">
    <name type="scientific">Bionectria ochroleuca</name>
    <name type="common">Gliocladium roseum</name>
    <dbReference type="NCBI Taxonomy" id="29856"/>
    <lineage>
        <taxon>Eukaryota</taxon>
        <taxon>Fungi</taxon>
        <taxon>Dikarya</taxon>
        <taxon>Ascomycota</taxon>
        <taxon>Pezizomycotina</taxon>
        <taxon>Sordariomycetes</taxon>
        <taxon>Hypocreomycetidae</taxon>
        <taxon>Hypocreales</taxon>
        <taxon>Bionectriaceae</taxon>
        <taxon>Clonostachys</taxon>
    </lineage>
</organism>
<dbReference type="Gene3D" id="3.90.25.10">
    <property type="entry name" value="UDP-galactose 4-epimerase, domain 1"/>
    <property type="match status" value="1"/>
</dbReference>
<dbReference type="SUPFAM" id="SSF51735">
    <property type="entry name" value="NAD(P)-binding Rossmann-fold domains"/>
    <property type="match status" value="1"/>
</dbReference>
<dbReference type="InterPro" id="IPR008030">
    <property type="entry name" value="NmrA-like"/>
</dbReference>
<proteinExistence type="predicted"/>
<dbReference type="InterPro" id="IPR036291">
    <property type="entry name" value="NAD(P)-bd_dom_sf"/>
</dbReference>
<dbReference type="Gene3D" id="3.40.50.720">
    <property type="entry name" value="NAD(P)-binding Rossmann-like Domain"/>
    <property type="match status" value="1"/>
</dbReference>
<dbReference type="InterPro" id="IPR045312">
    <property type="entry name" value="PCBER-like"/>
</dbReference>
<dbReference type="Pfam" id="PF05368">
    <property type="entry name" value="NmrA"/>
    <property type="match status" value="1"/>
</dbReference>
<sequence>MSAIKNVAVVGASGSLGSVVFEKLVASGKFNIKVLRRHGSKSTFAPGTNVVNVDFQSLESLTEALKGQDAVVSMAGTELLAGQKLIIDAAIAAGVKRFIPSEFGSNLDVPSTRKLPVYTYKVQVQDHIIEKSKTTDLTYTFIYNAAFLDWGLDHDFTLRVSNYKPMIIDGGDITFSSTTLSTVADAVIGVLEHPEETKNRTVYIEDTKITQNKLLSIVKQVAPEKPWEPEHVKLADLAAKGDAKLAQGIFDDDVVLGNLYQAVLNPSMGGNFEKTDNKLLGLKGLTDEEIVEVVKKHIK</sequence>
<feature type="domain" description="NmrA-like" evidence="3">
    <location>
        <begin position="5"/>
        <end position="227"/>
    </location>
</feature>
<protein>
    <recommendedName>
        <fullName evidence="3">NmrA-like domain-containing protein</fullName>
    </recommendedName>
</protein>
<accession>A0A0B7KED6</accession>
<dbReference type="CDD" id="cd05259">
    <property type="entry name" value="PCBER_SDR_a"/>
    <property type="match status" value="1"/>
</dbReference>